<dbReference type="InterPro" id="IPR039537">
    <property type="entry name" value="Retrotran_Ty1/copia-like"/>
</dbReference>
<comment type="caution">
    <text evidence="3">The sequence shown here is derived from an EMBL/GenBank/DDBJ whole genome shotgun (WGS) entry which is preliminary data.</text>
</comment>
<accession>A0AA38TA20</accession>
<dbReference type="GO" id="GO:0008233">
    <property type="term" value="F:peptidase activity"/>
    <property type="evidence" value="ECO:0007669"/>
    <property type="project" value="UniProtKB-KW"/>
</dbReference>
<keyword evidence="1" id="KW-0378">Hydrolase</keyword>
<dbReference type="GO" id="GO:0006508">
    <property type="term" value="P:proteolysis"/>
    <property type="evidence" value="ECO:0007669"/>
    <property type="project" value="UniProtKB-KW"/>
</dbReference>
<dbReference type="InterPro" id="IPR057670">
    <property type="entry name" value="SH3_retrovirus"/>
</dbReference>
<dbReference type="InterPro" id="IPR036397">
    <property type="entry name" value="RNaseH_sf"/>
</dbReference>
<evidence type="ECO:0000259" key="2">
    <source>
        <dbReference type="PROSITE" id="PS50994"/>
    </source>
</evidence>
<dbReference type="PANTHER" id="PTHR42648:SF31">
    <property type="entry name" value="RNA-DIRECTED DNA POLYMERASE"/>
    <property type="match status" value="1"/>
</dbReference>
<organism evidence="3 4">
    <name type="scientific">Centaurea solstitialis</name>
    <name type="common">yellow star-thistle</name>
    <dbReference type="NCBI Taxonomy" id="347529"/>
    <lineage>
        <taxon>Eukaryota</taxon>
        <taxon>Viridiplantae</taxon>
        <taxon>Streptophyta</taxon>
        <taxon>Embryophyta</taxon>
        <taxon>Tracheophyta</taxon>
        <taxon>Spermatophyta</taxon>
        <taxon>Magnoliopsida</taxon>
        <taxon>eudicotyledons</taxon>
        <taxon>Gunneridae</taxon>
        <taxon>Pentapetalae</taxon>
        <taxon>asterids</taxon>
        <taxon>campanulids</taxon>
        <taxon>Asterales</taxon>
        <taxon>Asteraceae</taxon>
        <taxon>Carduoideae</taxon>
        <taxon>Cardueae</taxon>
        <taxon>Centaureinae</taxon>
        <taxon>Centaurea</taxon>
    </lineage>
</organism>
<dbReference type="Pfam" id="PF25597">
    <property type="entry name" value="SH3_retrovirus"/>
    <property type="match status" value="1"/>
</dbReference>
<reference evidence="3" key="1">
    <citation type="submission" date="2023-03" db="EMBL/GenBank/DDBJ databases">
        <title>Chromosome-scale reference genome and RAD-based genetic map of yellow starthistle (Centaurea solstitialis) reveal putative structural variation and QTLs associated with invader traits.</title>
        <authorList>
            <person name="Reatini B."/>
            <person name="Cang F.A."/>
            <person name="Jiang Q."/>
            <person name="Mckibben M.T.W."/>
            <person name="Barker M.S."/>
            <person name="Rieseberg L.H."/>
            <person name="Dlugosch K.M."/>
        </authorList>
    </citation>
    <scope>NUCLEOTIDE SEQUENCE</scope>
    <source>
        <strain evidence="3">CAN-66</strain>
        <tissue evidence="3">Leaf</tissue>
    </source>
</reference>
<dbReference type="Proteomes" id="UP001172457">
    <property type="component" value="Chromosome 3"/>
</dbReference>
<feature type="domain" description="Integrase catalytic" evidence="2">
    <location>
        <begin position="250"/>
        <end position="343"/>
    </location>
</feature>
<dbReference type="AlphaFoldDB" id="A0AA38TA20"/>
<gene>
    <name evidence="3" type="ORF">OSB04_011758</name>
</gene>
<dbReference type="GO" id="GO:0015074">
    <property type="term" value="P:DNA integration"/>
    <property type="evidence" value="ECO:0007669"/>
    <property type="project" value="InterPro"/>
</dbReference>
<protein>
    <recommendedName>
        <fullName evidence="2">Integrase catalytic domain-containing protein</fullName>
    </recommendedName>
</protein>
<dbReference type="EMBL" id="JARYMX010000003">
    <property type="protein sequence ID" value="KAJ9557144.1"/>
    <property type="molecule type" value="Genomic_DNA"/>
</dbReference>
<dbReference type="InterPro" id="IPR012337">
    <property type="entry name" value="RNaseH-like_sf"/>
</dbReference>
<dbReference type="Pfam" id="PF22936">
    <property type="entry name" value="Pol_BBD"/>
    <property type="match status" value="1"/>
</dbReference>
<dbReference type="SUPFAM" id="SSF53098">
    <property type="entry name" value="Ribonuclease H-like"/>
    <property type="match status" value="1"/>
</dbReference>
<dbReference type="Gene3D" id="3.30.420.10">
    <property type="entry name" value="Ribonuclease H-like superfamily/Ribonuclease H"/>
    <property type="match status" value="1"/>
</dbReference>
<keyword evidence="1" id="KW-0645">Protease</keyword>
<sequence length="487" mass="56013">MRQPNVLKSWAIPNGGPIALNQEVLDMEIKKGMEDEVEEMQEPTSPPHQVDLGATHHVTGNAALMKSIRKIAYCPVGFPNRISVVASRVGDVQQTDKITLKHVLLVPHLHCNLISVSQLDDDLNSTVKFDSGVCTIQDRSKALIGMGIRIDGLYYFGKGDTVQQISIDETISTLELWHRRMGDPSEKYFKKRLAKFVNKLNIRETNLASRIFEKIHCDVWGPPYKHVSSCGAKYFLTFVDDYSRVVWVYLMIDKREVFQILRDYFLATGIIFQTLCVGTPQLNERVERKHRHLLNLAQAFLFQANLPIYFWGEGILSAAHLINRTPTMLLDNKMPYEILFGQSPPLNTIRTFECLTFAYNLKAKGDKFSSQSRKCLFVGYSFEKKGWKLFDLDTKKFFISRDRIFTEATNINPRTIVPYTDVVHDNFRYINQDATISDAMIDPPTKEPPTNQNHHGLTQANKNQIYRLQDLNQIYRRLQVPRLTRLP</sequence>
<dbReference type="PANTHER" id="PTHR42648">
    <property type="entry name" value="TRANSPOSASE, PUTATIVE-RELATED"/>
    <property type="match status" value="1"/>
</dbReference>
<evidence type="ECO:0000256" key="1">
    <source>
        <dbReference type="ARBA" id="ARBA00022670"/>
    </source>
</evidence>
<dbReference type="InterPro" id="IPR054722">
    <property type="entry name" value="PolX-like_BBD"/>
</dbReference>
<proteinExistence type="predicted"/>
<dbReference type="GO" id="GO:0003676">
    <property type="term" value="F:nucleic acid binding"/>
    <property type="evidence" value="ECO:0007669"/>
    <property type="project" value="InterPro"/>
</dbReference>
<dbReference type="PROSITE" id="PS50994">
    <property type="entry name" value="INTEGRASE"/>
    <property type="match status" value="1"/>
</dbReference>
<dbReference type="InterPro" id="IPR001584">
    <property type="entry name" value="Integrase_cat-core"/>
</dbReference>
<evidence type="ECO:0000313" key="3">
    <source>
        <dbReference type="EMBL" id="KAJ9557144.1"/>
    </source>
</evidence>
<evidence type="ECO:0000313" key="4">
    <source>
        <dbReference type="Proteomes" id="UP001172457"/>
    </source>
</evidence>
<name>A0AA38TA20_9ASTR</name>
<keyword evidence="4" id="KW-1185">Reference proteome</keyword>